<dbReference type="NCBIfam" id="TIGR02454">
    <property type="entry name" value="ECF_T_CbiQ"/>
    <property type="match status" value="1"/>
</dbReference>
<evidence type="ECO:0000256" key="4">
    <source>
        <dbReference type="ARBA" id="ARBA00022989"/>
    </source>
</evidence>
<dbReference type="InterPro" id="IPR012809">
    <property type="entry name" value="ECF_CbiQ"/>
</dbReference>
<reference evidence="7" key="1">
    <citation type="submission" date="2022-01" db="EMBL/GenBank/DDBJ databases">
        <title>Complete genome of Methanomicrobium antiquum DSM 21220.</title>
        <authorList>
            <person name="Chen S.-C."/>
            <person name="You Y.-T."/>
            <person name="Zhou Y.-Z."/>
            <person name="Lai M.-C."/>
        </authorList>
    </citation>
    <scope>NUCLEOTIDE SEQUENCE</scope>
    <source>
        <strain evidence="7">DSM 21220</strain>
    </source>
</reference>
<organism evidence="7 8">
    <name type="scientific">Methanomicrobium antiquum</name>
    <dbReference type="NCBI Taxonomy" id="487686"/>
    <lineage>
        <taxon>Archaea</taxon>
        <taxon>Methanobacteriati</taxon>
        <taxon>Methanobacteriota</taxon>
        <taxon>Stenosarchaea group</taxon>
        <taxon>Methanomicrobia</taxon>
        <taxon>Methanomicrobiales</taxon>
        <taxon>Methanomicrobiaceae</taxon>
        <taxon>Methanomicrobium</taxon>
    </lineage>
</organism>
<dbReference type="GO" id="GO:0043190">
    <property type="term" value="C:ATP-binding cassette (ABC) transporter complex"/>
    <property type="evidence" value="ECO:0007669"/>
    <property type="project" value="InterPro"/>
</dbReference>
<dbReference type="KEGG" id="manq:L1994_04635"/>
<sequence length="267" mass="29858">MYYEFLEDIAQTNCIRDIHPLIKLIVGLGCILISVSSKSVIAPLLIIIVLSIVTVKIAGINPKFYLKLLFIPLGFAVISVAVIMFMRNSGEVIFSYPVFDWFNLTITRGSVNEGILILSRVFAGMCSLFFISLTTPVTDMFLLAVKCRIPRELIDLSMLIYRFIFVLIEQAIQIYNAQKMRLGYGSLKEGINSFGIMAGALFINTWNTAESLILAMDSRCYDGKFALNNENNKLSYPLLFVAGLFIVILGVIAFFTKDFTIFGAVFS</sequence>
<dbReference type="EMBL" id="CP091092">
    <property type="protein sequence ID" value="WFN37678.1"/>
    <property type="molecule type" value="Genomic_DNA"/>
</dbReference>
<dbReference type="CDD" id="cd16914">
    <property type="entry name" value="EcfT"/>
    <property type="match status" value="1"/>
</dbReference>
<dbReference type="GO" id="GO:0006824">
    <property type="term" value="P:cobalt ion transport"/>
    <property type="evidence" value="ECO:0007669"/>
    <property type="project" value="InterPro"/>
</dbReference>
<feature type="transmembrane region" description="Helical" evidence="6">
    <location>
        <begin position="64"/>
        <end position="86"/>
    </location>
</feature>
<evidence type="ECO:0000256" key="3">
    <source>
        <dbReference type="ARBA" id="ARBA00022692"/>
    </source>
</evidence>
<dbReference type="Proteomes" id="UP001218895">
    <property type="component" value="Chromosome"/>
</dbReference>
<proteinExistence type="predicted"/>
<name>A0AAF0JUD9_9EURY</name>
<evidence type="ECO:0000256" key="5">
    <source>
        <dbReference type="ARBA" id="ARBA00023136"/>
    </source>
</evidence>
<keyword evidence="3 6" id="KW-0812">Transmembrane</keyword>
<keyword evidence="5 6" id="KW-0472">Membrane</keyword>
<protein>
    <submittedName>
        <fullName evidence="7">Cobalt ECF transporter T component CbiQ</fullName>
    </submittedName>
</protein>
<dbReference type="GeneID" id="79949659"/>
<keyword evidence="8" id="KW-1185">Reference proteome</keyword>
<dbReference type="AlphaFoldDB" id="A0AAF0JUD9"/>
<keyword evidence="2" id="KW-1003">Cell membrane</keyword>
<gene>
    <name evidence="7" type="primary">cbiQ</name>
    <name evidence="7" type="ORF">L1994_04635</name>
</gene>
<evidence type="ECO:0000313" key="8">
    <source>
        <dbReference type="Proteomes" id="UP001218895"/>
    </source>
</evidence>
<accession>A0AAF0JUD9</accession>
<keyword evidence="4 6" id="KW-1133">Transmembrane helix</keyword>
<evidence type="ECO:0000256" key="2">
    <source>
        <dbReference type="ARBA" id="ARBA00022475"/>
    </source>
</evidence>
<dbReference type="PANTHER" id="PTHR43723:SF1">
    <property type="entry name" value="COBALT TRANSPORT PROTEIN CBIQ"/>
    <property type="match status" value="1"/>
</dbReference>
<dbReference type="PANTHER" id="PTHR43723">
    <property type="entry name" value="COBALT TRANSPORT PROTEIN CBIQ"/>
    <property type="match status" value="1"/>
</dbReference>
<feature type="transmembrane region" description="Helical" evidence="6">
    <location>
        <begin position="156"/>
        <end position="175"/>
    </location>
</feature>
<evidence type="ECO:0000313" key="7">
    <source>
        <dbReference type="EMBL" id="WFN37678.1"/>
    </source>
</evidence>
<evidence type="ECO:0000256" key="6">
    <source>
        <dbReference type="SAM" id="Phobius"/>
    </source>
</evidence>
<dbReference type="RefSeq" id="WP_278100518.1">
    <property type="nucleotide sequence ID" value="NZ_CP091092.1"/>
</dbReference>
<dbReference type="InterPro" id="IPR003339">
    <property type="entry name" value="ABC/ECF_trnsptr_transmembrane"/>
</dbReference>
<feature type="transmembrane region" description="Helical" evidence="6">
    <location>
        <begin position="121"/>
        <end position="144"/>
    </location>
</feature>
<dbReference type="InterPro" id="IPR052770">
    <property type="entry name" value="Cobalt_transport_CbiQ"/>
</dbReference>
<evidence type="ECO:0000256" key="1">
    <source>
        <dbReference type="ARBA" id="ARBA00004651"/>
    </source>
</evidence>
<feature type="transmembrane region" description="Helical" evidence="6">
    <location>
        <begin position="236"/>
        <end position="256"/>
    </location>
</feature>
<feature type="transmembrane region" description="Helical" evidence="6">
    <location>
        <begin position="195"/>
        <end position="215"/>
    </location>
</feature>
<comment type="subcellular location">
    <subcellularLocation>
        <location evidence="1">Cell membrane</location>
        <topology evidence="1">Multi-pass membrane protein</topology>
    </subcellularLocation>
</comment>
<dbReference type="Pfam" id="PF02361">
    <property type="entry name" value="CbiQ"/>
    <property type="match status" value="1"/>
</dbReference>
<feature type="transmembrane region" description="Helical" evidence="6">
    <location>
        <begin position="25"/>
        <end position="52"/>
    </location>
</feature>